<evidence type="ECO:0000256" key="3">
    <source>
        <dbReference type="ARBA" id="ARBA00022692"/>
    </source>
</evidence>
<dbReference type="Proteomes" id="UP000283509">
    <property type="component" value="Unassembled WGS sequence"/>
</dbReference>
<evidence type="ECO:0000313" key="10">
    <source>
        <dbReference type="Proteomes" id="UP000283509"/>
    </source>
</evidence>
<feature type="compositionally biased region" description="Pro residues" evidence="6">
    <location>
        <begin position="344"/>
        <end position="359"/>
    </location>
</feature>
<dbReference type="PROSITE" id="PS00237">
    <property type="entry name" value="G_PROTEIN_RECEP_F1_1"/>
    <property type="match status" value="1"/>
</dbReference>
<gene>
    <name evidence="9" type="ORF">C7M84_020679</name>
</gene>
<dbReference type="InterPro" id="IPR052954">
    <property type="entry name" value="GPCR-Ligand_Int"/>
</dbReference>
<sequence length="431" mass="46908">MTAAPGEWLARLVTGQSWRSGQRALTSNGHQHSTALGQPPASPEDRSMDGDPSPRVGHGPHPTLKEGLEEDDGQLDDLLYGAYRVVLPLVIVGGILVTTLSLVVLTRPRLRATHVNTYFLLLASADLVIFVTFSMYVILWISYDRFLAVWDFKRFHEIQKPGVLRVRLVGTLLVCVLIHMKHLFEVEINCALWRQVFWVVRGLLVLVIPIVLVVVFNGGIVVALVCRRASSTAASVRTRGRDLSRIYTILAIAATFIACTVPSLVHATFYAENIVRCHGPYGEEVLRAVANLLLLVEHVTHFVILSFCELFWAELRRVLRSVRHSLKSGAHKVASAPSRWLAPAAPPGPPPPPSVPPRPDSVVSASVFVISQPEITIDVQGPAADGGAHPSAGGDGAKRQDFPQTTTSLATLKLPSGKSPTASMVTLEEDL</sequence>
<evidence type="ECO:0000256" key="1">
    <source>
        <dbReference type="ARBA" id="ARBA00004370"/>
    </source>
</evidence>
<dbReference type="SUPFAM" id="SSF81321">
    <property type="entry name" value="Family A G protein-coupled receptor-like"/>
    <property type="match status" value="1"/>
</dbReference>
<feature type="transmembrane region" description="Helical" evidence="7">
    <location>
        <begin position="246"/>
        <end position="269"/>
    </location>
</feature>
<comment type="caution">
    <text evidence="9">The sequence shown here is derived from an EMBL/GenBank/DDBJ whole genome shotgun (WGS) entry which is preliminary data.</text>
</comment>
<evidence type="ECO:0000256" key="4">
    <source>
        <dbReference type="ARBA" id="ARBA00022989"/>
    </source>
</evidence>
<feature type="compositionally biased region" description="Polar residues" evidence="6">
    <location>
        <begin position="20"/>
        <end position="36"/>
    </location>
</feature>
<dbReference type="Gene3D" id="1.20.1070.10">
    <property type="entry name" value="Rhodopsin 7-helix transmembrane proteins"/>
    <property type="match status" value="1"/>
</dbReference>
<feature type="region of interest" description="Disordered" evidence="6">
    <location>
        <begin position="341"/>
        <end position="360"/>
    </location>
</feature>
<feature type="domain" description="G-protein coupled receptors family 1 profile" evidence="8">
    <location>
        <begin position="129"/>
        <end position="305"/>
    </location>
</feature>
<evidence type="ECO:0000259" key="8">
    <source>
        <dbReference type="PROSITE" id="PS50262"/>
    </source>
</evidence>
<evidence type="ECO:0000256" key="7">
    <source>
        <dbReference type="SAM" id="Phobius"/>
    </source>
</evidence>
<dbReference type="GO" id="GO:0004930">
    <property type="term" value="F:G protein-coupled receptor activity"/>
    <property type="evidence" value="ECO:0007669"/>
    <property type="project" value="InterPro"/>
</dbReference>
<protein>
    <recommendedName>
        <fullName evidence="8">G-protein coupled receptors family 1 profile domain-containing protein</fullName>
    </recommendedName>
</protein>
<dbReference type="InterPro" id="IPR017452">
    <property type="entry name" value="GPCR_Rhodpsn_7TM"/>
</dbReference>
<dbReference type="AlphaFoldDB" id="A0A3R7SHI2"/>
<evidence type="ECO:0000256" key="5">
    <source>
        <dbReference type="ARBA" id="ARBA00023136"/>
    </source>
</evidence>
<keyword evidence="10" id="KW-1185">Reference proteome</keyword>
<dbReference type="EMBL" id="QCYY01004122">
    <property type="protein sequence ID" value="ROT61532.1"/>
    <property type="molecule type" value="Genomic_DNA"/>
</dbReference>
<dbReference type="PANTHER" id="PTHR46641">
    <property type="entry name" value="FMRFAMIDE RECEPTOR-RELATED"/>
    <property type="match status" value="1"/>
</dbReference>
<feature type="transmembrane region" description="Helical" evidence="7">
    <location>
        <begin position="85"/>
        <end position="106"/>
    </location>
</feature>
<keyword evidence="4 7" id="KW-1133">Transmembrane helix</keyword>
<proteinExistence type="inferred from homology"/>
<reference evidence="9 10" key="2">
    <citation type="submission" date="2019-01" db="EMBL/GenBank/DDBJ databases">
        <title>The decoding of complex shrimp genome reveals the adaptation for benthos swimmer, frequently molting mechanism and breeding impact on genome.</title>
        <authorList>
            <person name="Sun Y."/>
            <person name="Gao Y."/>
            <person name="Yu Y."/>
        </authorList>
    </citation>
    <scope>NUCLEOTIDE SEQUENCE [LARGE SCALE GENOMIC DNA]</scope>
    <source>
        <tissue evidence="9">Muscle</tissue>
    </source>
</reference>
<keyword evidence="5 7" id="KW-0472">Membrane</keyword>
<comment type="similarity">
    <text evidence="2">Belongs to the G-protein coupled receptor 1 family.</text>
</comment>
<keyword evidence="3 7" id="KW-0812">Transmembrane</keyword>
<comment type="subcellular location">
    <subcellularLocation>
        <location evidence="1">Membrane</location>
    </subcellularLocation>
</comment>
<evidence type="ECO:0000313" key="9">
    <source>
        <dbReference type="EMBL" id="ROT61532.1"/>
    </source>
</evidence>
<feature type="region of interest" description="Disordered" evidence="6">
    <location>
        <begin position="379"/>
        <end position="431"/>
    </location>
</feature>
<organism evidence="9 10">
    <name type="scientific">Penaeus vannamei</name>
    <name type="common">Whiteleg shrimp</name>
    <name type="synonym">Litopenaeus vannamei</name>
    <dbReference type="NCBI Taxonomy" id="6689"/>
    <lineage>
        <taxon>Eukaryota</taxon>
        <taxon>Metazoa</taxon>
        <taxon>Ecdysozoa</taxon>
        <taxon>Arthropoda</taxon>
        <taxon>Crustacea</taxon>
        <taxon>Multicrustacea</taxon>
        <taxon>Malacostraca</taxon>
        <taxon>Eumalacostraca</taxon>
        <taxon>Eucarida</taxon>
        <taxon>Decapoda</taxon>
        <taxon>Dendrobranchiata</taxon>
        <taxon>Penaeoidea</taxon>
        <taxon>Penaeidae</taxon>
        <taxon>Penaeus</taxon>
    </lineage>
</organism>
<name>A0A3R7SHI2_PENVA</name>
<feature type="transmembrane region" description="Helical" evidence="7">
    <location>
        <begin position="118"/>
        <end position="143"/>
    </location>
</feature>
<evidence type="ECO:0000256" key="2">
    <source>
        <dbReference type="ARBA" id="ARBA00010663"/>
    </source>
</evidence>
<dbReference type="InterPro" id="IPR000276">
    <property type="entry name" value="GPCR_Rhodpsn"/>
</dbReference>
<dbReference type="GO" id="GO:0016020">
    <property type="term" value="C:membrane"/>
    <property type="evidence" value="ECO:0007669"/>
    <property type="project" value="UniProtKB-SubCell"/>
</dbReference>
<dbReference type="PROSITE" id="PS50262">
    <property type="entry name" value="G_PROTEIN_RECEP_F1_2"/>
    <property type="match status" value="1"/>
</dbReference>
<feature type="region of interest" description="Disordered" evidence="6">
    <location>
        <begin position="20"/>
        <end position="69"/>
    </location>
</feature>
<reference evidence="9 10" key="1">
    <citation type="submission" date="2018-04" db="EMBL/GenBank/DDBJ databases">
        <authorList>
            <person name="Zhang X."/>
            <person name="Yuan J."/>
            <person name="Li F."/>
            <person name="Xiang J."/>
        </authorList>
    </citation>
    <scope>NUCLEOTIDE SEQUENCE [LARGE SCALE GENOMIC DNA]</scope>
    <source>
        <tissue evidence="9">Muscle</tissue>
    </source>
</reference>
<dbReference type="OrthoDB" id="6371730at2759"/>
<feature type="transmembrane region" description="Helical" evidence="7">
    <location>
        <begin position="196"/>
        <end position="225"/>
    </location>
</feature>
<accession>A0A3R7SHI2</accession>
<evidence type="ECO:0000256" key="6">
    <source>
        <dbReference type="SAM" id="MobiDB-lite"/>
    </source>
</evidence>